<dbReference type="PANTHER" id="PTHR20930:SF0">
    <property type="entry name" value="PROTEIN ILRUN"/>
    <property type="match status" value="1"/>
</dbReference>
<feature type="region of interest" description="Disordered" evidence="5">
    <location>
        <begin position="176"/>
        <end position="327"/>
    </location>
</feature>
<keyword evidence="8" id="KW-1185">Reference proteome</keyword>
<evidence type="ECO:0000256" key="3">
    <source>
        <dbReference type="ARBA" id="ARBA00022833"/>
    </source>
</evidence>
<evidence type="ECO:0000256" key="2">
    <source>
        <dbReference type="ARBA" id="ARBA00022771"/>
    </source>
</evidence>
<feature type="region of interest" description="Disordered" evidence="5">
    <location>
        <begin position="477"/>
        <end position="515"/>
    </location>
</feature>
<evidence type="ECO:0000313" key="7">
    <source>
        <dbReference type="EMBL" id="VEU33545.1"/>
    </source>
</evidence>
<evidence type="ECO:0000256" key="4">
    <source>
        <dbReference type="PROSITE-ProRule" id="PRU00228"/>
    </source>
</evidence>
<dbReference type="Pfam" id="PF00569">
    <property type="entry name" value="ZZ"/>
    <property type="match status" value="1"/>
</dbReference>
<feature type="compositionally biased region" description="Acidic residues" evidence="5">
    <location>
        <begin position="794"/>
        <end position="803"/>
    </location>
</feature>
<gene>
    <name evidence="7" type="ORF">PSNMU_V1.4_AUG-EV-PASAV3_0000890</name>
</gene>
<feature type="domain" description="ZZ-type" evidence="6">
    <location>
        <begin position="326"/>
        <end position="377"/>
    </location>
</feature>
<dbReference type="SUPFAM" id="SSF57850">
    <property type="entry name" value="RING/U-box"/>
    <property type="match status" value="1"/>
</dbReference>
<dbReference type="PROSITE" id="PS50135">
    <property type="entry name" value="ZF_ZZ_2"/>
    <property type="match status" value="1"/>
</dbReference>
<keyword evidence="2 4" id="KW-0863">Zinc-finger</keyword>
<dbReference type="OrthoDB" id="49647at2759"/>
<dbReference type="PANTHER" id="PTHR20930">
    <property type="entry name" value="OVARIAN CARCINOMA ANTIGEN CA125-RELATED"/>
    <property type="match status" value="1"/>
</dbReference>
<dbReference type="InterPro" id="IPR043145">
    <property type="entry name" value="Znf_ZZ_sf"/>
</dbReference>
<feature type="compositionally biased region" description="Polar residues" evidence="5">
    <location>
        <begin position="207"/>
        <end position="229"/>
    </location>
</feature>
<dbReference type="GO" id="GO:0000407">
    <property type="term" value="C:phagophore assembly site"/>
    <property type="evidence" value="ECO:0007669"/>
    <property type="project" value="TreeGrafter"/>
</dbReference>
<feature type="compositionally biased region" description="Basic and acidic residues" evidence="5">
    <location>
        <begin position="667"/>
        <end position="697"/>
    </location>
</feature>
<dbReference type="InterPro" id="IPR000433">
    <property type="entry name" value="Znf_ZZ"/>
</dbReference>
<dbReference type="GO" id="GO:0016236">
    <property type="term" value="P:macroautophagy"/>
    <property type="evidence" value="ECO:0007669"/>
    <property type="project" value="TreeGrafter"/>
</dbReference>
<dbReference type="Proteomes" id="UP000291116">
    <property type="component" value="Unassembled WGS sequence"/>
</dbReference>
<feature type="compositionally biased region" description="Basic and acidic residues" evidence="5">
    <location>
        <begin position="482"/>
        <end position="494"/>
    </location>
</feature>
<sequence>MASFLEQNKEFVLKLYIKTSDGETRIRRVCLPRIADKYGTSVSYEELVGLVLVFTFPEEDSSTRDTKKYLVSLTYYDDEKDLITVGSTEELMDAIELFAGQKFMRITTCVKPKKSCHGSPTSASSANVSDGASPSSPDRGGSDVKHLPPPPVRMILETFSGILAKAAHELPEMATHFQPGSSHRSNKKTQTPSSSAPKEAEPFVDETNGTPPSSSTKRPPVPSFSSSTRKPPPTSCSAFDRKPPPKSSRKKVREDNKGTKVSKGARGSKAPPSRDSAISTPKTNASKEGASSKRASPHSKNVGRCGSPGTTKEPSPKAGAEKPFIHGRHTCDGCLTTPIVGNRYRATNLPDYDLCQHCYHNYKGSEIKFKPMELRRDVAFQARWHHRYEMNVTAMKRRNRRRHSRSRGKDRCGAHECTNPGSERSPTSLPVSNDCDTGVIRDETNSESPVDAAAGFDDFDTLLKEAIRRSLDDVVQNSFSGKSEESSELEKETAEFSNEECALGDQSRKGSSLVKGEISPSVEMVELKTTISKDEHTACTANIVSRKPSKDTEDESICKYQGSKNESSNAKGDIPLFLDTVESKTSDCVDTACDVENKVEGENVEKTTKKEECERGKEESAAKCQSSNEENSFAKGDIPRSVEIIEQDTTGKETPPCDESTLDNSSEVEKANIVKTMERAMDATSVDSEKLLAETRGNDASPSPVAKTSKNKHSESPFSKRSLRDESFASDAVGIGDVAEMVGKTLDMVAGEISEMLCDDDEGSVFDGDESATSSKCTNDETERGELILNPGDETTEEKADEDDWSVVKSVGTNGTTESQRIGQATQMLGSALFNSDIQTSEENASSMMASGSSFSVPSSVPTDLGTVHSSVSRPRHATRWAGELEKLRELGFDNEEKCIRILERLEGLSDTKLKSIETTELIGMVVSEILEEE</sequence>
<evidence type="ECO:0000313" key="8">
    <source>
        <dbReference type="Proteomes" id="UP000291116"/>
    </source>
</evidence>
<feature type="compositionally biased region" description="Polar residues" evidence="5">
    <location>
        <begin position="118"/>
        <end position="136"/>
    </location>
</feature>
<feature type="compositionally biased region" description="Polar residues" evidence="5">
    <location>
        <begin position="276"/>
        <end position="286"/>
    </location>
</feature>
<feature type="compositionally biased region" description="Polar residues" evidence="5">
    <location>
        <begin position="178"/>
        <end position="196"/>
    </location>
</feature>
<evidence type="ECO:0000256" key="1">
    <source>
        <dbReference type="ARBA" id="ARBA00022723"/>
    </source>
</evidence>
<feature type="region of interest" description="Disordered" evidence="5">
    <location>
        <begin position="112"/>
        <end position="151"/>
    </location>
</feature>
<protein>
    <recommendedName>
        <fullName evidence="6">ZZ-type domain-containing protein</fullName>
    </recommendedName>
</protein>
<reference evidence="7 8" key="1">
    <citation type="submission" date="2019-01" db="EMBL/GenBank/DDBJ databases">
        <authorList>
            <person name="Ferrante I. M."/>
        </authorList>
    </citation>
    <scope>NUCLEOTIDE SEQUENCE [LARGE SCALE GENOMIC DNA]</scope>
    <source>
        <strain evidence="7 8">B856</strain>
    </source>
</reference>
<dbReference type="EMBL" id="CAACVS010000002">
    <property type="protein sequence ID" value="VEU33545.1"/>
    <property type="molecule type" value="Genomic_DNA"/>
</dbReference>
<dbReference type="GO" id="GO:0008270">
    <property type="term" value="F:zinc ion binding"/>
    <property type="evidence" value="ECO:0007669"/>
    <property type="project" value="UniProtKB-KW"/>
</dbReference>
<feature type="region of interest" description="Disordered" evidence="5">
    <location>
        <begin position="760"/>
        <end position="803"/>
    </location>
</feature>
<proteinExistence type="predicted"/>
<feature type="compositionally biased region" description="Acidic residues" evidence="5">
    <location>
        <begin position="760"/>
        <end position="770"/>
    </location>
</feature>
<dbReference type="AlphaFoldDB" id="A0A448YUT7"/>
<organism evidence="7 8">
    <name type="scientific">Pseudo-nitzschia multistriata</name>
    <dbReference type="NCBI Taxonomy" id="183589"/>
    <lineage>
        <taxon>Eukaryota</taxon>
        <taxon>Sar</taxon>
        <taxon>Stramenopiles</taxon>
        <taxon>Ochrophyta</taxon>
        <taxon>Bacillariophyta</taxon>
        <taxon>Bacillariophyceae</taxon>
        <taxon>Bacillariophycidae</taxon>
        <taxon>Bacillariales</taxon>
        <taxon>Bacillariaceae</taxon>
        <taxon>Pseudo-nitzschia</taxon>
    </lineage>
</organism>
<feature type="region of interest" description="Disordered" evidence="5">
    <location>
        <begin position="396"/>
        <end position="452"/>
    </location>
</feature>
<dbReference type="GO" id="GO:0043130">
    <property type="term" value="F:ubiquitin binding"/>
    <property type="evidence" value="ECO:0007669"/>
    <property type="project" value="TreeGrafter"/>
</dbReference>
<keyword evidence="3" id="KW-0862">Zinc</keyword>
<dbReference type="SUPFAM" id="SSF54277">
    <property type="entry name" value="CAD &amp; PB1 domains"/>
    <property type="match status" value="1"/>
</dbReference>
<feature type="region of interest" description="Disordered" evidence="5">
    <location>
        <begin position="602"/>
        <end position="727"/>
    </location>
</feature>
<evidence type="ECO:0000256" key="5">
    <source>
        <dbReference type="SAM" id="MobiDB-lite"/>
    </source>
</evidence>
<feature type="compositionally biased region" description="Polar residues" evidence="5">
    <location>
        <begin position="419"/>
        <end position="435"/>
    </location>
</feature>
<feature type="region of interest" description="Disordered" evidence="5">
    <location>
        <begin position="545"/>
        <end position="567"/>
    </location>
</feature>
<keyword evidence="1" id="KW-0479">Metal-binding</keyword>
<accession>A0A448YUT7</accession>
<evidence type="ECO:0000259" key="6">
    <source>
        <dbReference type="PROSITE" id="PS50135"/>
    </source>
</evidence>
<dbReference type="Gene3D" id="3.30.60.90">
    <property type="match status" value="1"/>
</dbReference>
<feature type="compositionally biased region" description="Basic residues" evidence="5">
    <location>
        <begin position="396"/>
        <end position="406"/>
    </location>
</feature>
<dbReference type="SMART" id="SM00291">
    <property type="entry name" value="ZnF_ZZ"/>
    <property type="match status" value="1"/>
</dbReference>
<name>A0A448YUT7_9STRA</name>
<feature type="compositionally biased region" description="Basic and acidic residues" evidence="5">
    <location>
        <begin position="602"/>
        <end position="621"/>
    </location>
</feature>